<proteinExistence type="predicted"/>
<organism evidence="2 3">
    <name type="scientific">Ottowia testudinis</name>
    <dbReference type="NCBI Taxonomy" id="2816950"/>
    <lineage>
        <taxon>Bacteria</taxon>
        <taxon>Pseudomonadati</taxon>
        <taxon>Pseudomonadota</taxon>
        <taxon>Betaproteobacteria</taxon>
        <taxon>Burkholderiales</taxon>
        <taxon>Comamonadaceae</taxon>
        <taxon>Ottowia</taxon>
    </lineage>
</organism>
<name>A0A975H4J9_9BURK</name>
<dbReference type="EMBL" id="CP071796">
    <property type="protein sequence ID" value="QTD46939.1"/>
    <property type="molecule type" value="Genomic_DNA"/>
</dbReference>
<evidence type="ECO:0000313" key="2">
    <source>
        <dbReference type="EMBL" id="QTD46939.1"/>
    </source>
</evidence>
<evidence type="ECO:0000313" key="3">
    <source>
        <dbReference type="Proteomes" id="UP000663903"/>
    </source>
</evidence>
<sequence length="169" mass="19089">MQFIHRLRRRFQSRLAALRRLQASAQYIMRHVGISGRAECLATRSADGRAGVMLVIQTPKHVPVAAREEIQQYFRRKLTELGELRDEPFRLVIRDGDDLSLAHRARADSSSARIASVIAAANQRSDAEEPAEQLADLRMTVRQRTSERRQARVDSDYAPLTDIGSLPAN</sequence>
<dbReference type="Proteomes" id="UP000663903">
    <property type="component" value="Chromosome"/>
</dbReference>
<feature type="region of interest" description="Disordered" evidence="1">
    <location>
        <begin position="142"/>
        <end position="169"/>
    </location>
</feature>
<dbReference type="RefSeq" id="WP_208010836.1">
    <property type="nucleotide sequence ID" value="NZ_CP071796.1"/>
</dbReference>
<keyword evidence="3" id="KW-1185">Reference proteome</keyword>
<dbReference type="KEGG" id="otd:J1M35_08755"/>
<evidence type="ECO:0000256" key="1">
    <source>
        <dbReference type="SAM" id="MobiDB-lite"/>
    </source>
</evidence>
<gene>
    <name evidence="2" type="ORF">J1M35_08755</name>
</gene>
<dbReference type="AlphaFoldDB" id="A0A975H4J9"/>
<protein>
    <submittedName>
        <fullName evidence="2">Uncharacterized protein</fullName>
    </submittedName>
</protein>
<feature type="compositionally biased region" description="Basic and acidic residues" evidence="1">
    <location>
        <begin position="144"/>
        <end position="155"/>
    </location>
</feature>
<reference evidence="2" key="1">
    <citation type="submission" date="2021-03" db="EMBL/GenBank/DDBJ databases">
        <title>Ottowia sp. 27C isolated from the cloaca of a Giant Asian pond turtle (Heosemys grandis).</title>
        <authorList>
            <person name="Spergser J."/>
            <person name="Busse H.-J."/>
        </authorList>
    </citation>
    <scope>NUCLEOTIDE SEQUENCE</scope>
    <source>
        <strain evidence="2">27C</strain>
    </source>
</reference>
<accession>A0A975H4J9</accession>